<dbReference type="RefSeq" id="WP_255388632.1">
    <property type="nucleotide sequence ID" value="NZ_CP101508.1"/>
</dbReference>
<evidence type="ECO:0000313" key="8">
    <source>
        <dbReference type="EMBL" id="UTV27417.1"/>
    </source>
</evidence>
<feature type="transmembrane region" description="Helical" evidence="6">
    <location>
        <begin position="132"/>
        <end position="162"/>
    </location>
</feature>
<comment type="subcellular location">
    <subcellularLocation>
        <location evidence="1">Membrane</location>
        <topology evidence="1">Multi-pass membrane protein</topology>
    </subcellularLocation>
</comment>
<dbReference type="PANTHER" id="PTHR32234:SF0">
    <property type="entry name" value="THIOL:DISULFIDE INTERCHANGE PROTEIN DSBD"/>
    <property type="match status" value="1"/>
</dbReference>
<proteinExistence type="predicted"/>
<feature type="transmembrane region" description="Helical" evidence="6">
    <location>
        <begin position="210"/>
        <end position="227"/>
    </location>
</feature>
<feature type="transmembrane region" description="Helical" evidence="6">
    <location>
        <begin position="91"/>
        <end position="111"/>
    </location>
</feature>
<organism evidence="8 9">
    <name type="scientific">Photobacterium atrarenae</name>
    <dbReference type="NCBI Taxonomy" id="865757"/>
    <lineage>
        <taxon>Bacteria</taxon>
        <taxon>Pseudomonadati</taxon>
        <taxon>Pseudomonadota</taxon>
        <taxon>Gammaproteobacteria</taxon>
        <taxon>Vibrionales</taxon>
        <taxon>Vibrionaceae</taxon>
        <taxon>Photobacterium</taxon>
    </lineage>
</organism>
<evidence type="ECO:0000256" key="5">
    <source>
        <dbReference type="ARBA" id="ARBA00023136"/>
    </source>
</evidence>
<protein>
    <submittedName>
        <fullName evidence="8">Sulfite exporter TauE/SafE family protein</fullName>
    </submittedName>
</protein>
<dbReference type="InterPro" id="IPR003834">
    <property type="entry name" value="Cyt_c_assmbl_TM_dom"/>
</dbReference>
<evidence type="ECO:0000259" key="7">
    <source>
        <dbReference type="Pfam" id="PF02683"/>
    </source>
</evidence>
<feature type="transmembrane region" description="Helical" evidence="6">
    <location>
        <begin position="14"/>
        <end position="36"/>
    </location>
</feature>
<keyword evidence="3" id="KW-0201">Cytochrome c-type biogenesis</keyword>
<keyword evidence="9" id="KW-1185">Reference proteome</keyword>
<sequence length="228" mass="23996">MEMVIQQALMTQQYGMWVVGTVFLAGLLTSLTPCVYPMLPITVSVVGSQAKSQKQAAILSSAYVLGLSLVYALLGMLAASTGQLFGAVASHPLTLVVVALFCLLMAAWMLGWIRLPHFGADLVSWSGIRNPLLGTFVAGACSGLVMAPCTSPVLGMLLMYVASAGDPYWAALLMFVFAIGMSALLVLAGCISGALTMIPRSGPWMNGVKWLMASLMAGSGVYFLYLAL</sequence>
<name>A0ABY5GFP0_9GAMM</name>
<dbReference type="Proteomes" id="UP001057998">
    <property type="component" value="Chromosome 1"/>
</dbReference>
<keyword evidence="5 6" id="KW-0472">Membrane</keyword>
<evidence type="ECO:0000256" key="4">
    <source>
        <dbReference type="ARBA" id="ARBA00022989"/>
    </source>
</evidence>
<keyword evidence="2 6" id="KW-0812">Transmembrane</keyword>
<accession>A0ABY5GFP0</accession>
<dbReference type="PANTHER" id="PTHR32234">
    <property type="entry name" value="THIOL:DISULFIDE INTERCHANGE PROTEIN DSBD"/>
    <property type="match status" value="1"/>
</dbReference>
<feature type="transmembrane region" description="Helical" evidence="6">
    <location>
        <begin position="57"/>
        <end position="79"/>
    </location>
</feature>
<evidence type="ECO:0000256" key="3">
    <source>
        <dbReference type="ARBA" id="ARBA00022748"/>
    </source>
</evidence>
<reference evidence="8" key="1">
    <citation type="submission" date="2022-07" db="EMBL/GenBank/DDBJ databases">
        <title>Genome sequencing of Photobacterium atrarenae GJH2-4.</title>
        <authorList>
            <person name="Park S.-J."/>
        </authorList>
    </citation>
    <scope>NUCLEOTIDE SEQUENCE</scope>
    <source>
        <strain evidence="8">GJH2-4</strain>
    </source>
</reference>
<evidence type="ECO:0000256" key="6">
    <source>
        <dbReference type="SAM" id="Phobius"/>
    </source>
</evidence>
<feature type="transmembrane region" description="Helical" evidence="6">
    <location>
        <begin position="168"/>
        <end position="198"/>
    </location>
</feature>
<keyword evidence="4 6" id="KW-1133">Transmembrane helix</keyword>
<evidence type="ECO:0000256" key="1">
    <source>
        <dbReference type="ARBA" id="ARBA00004141"/>
    </source>
</evidence>
<dbReference type="Pfam" id="PF02683">
    <property type="entry name" value="DsbD_TM"/>
    <property type="match status" value="1"/>
</dbReference>
<feature type="domain" description="Cytochrome C biogenesis protein transmembrane" evidence="7">
    <location>
        <begin position="16"/>
        <end position="223"/>
    </location>
</feature>
<dbReference type="EMBL" id="CP101508">
    <property type="protein sequence ID" value="UTV27417.1"/>
    <property type="molecule type" value="Genomic_DNA"/>
</dbReference>
<gene>
    <name evidence="8" type="ORF">NNL38_14000</name>
</gene>
<evidence type="ECO:0000256" key="2">
    <source>
        <dbReference type="ARBA" id="ARBA00022692"/>
    </source>
</evidence>
<evidence type="ECO:0000313" key="9">
    <source>
        <dbReference type="Proteomes" id="UP001057998"/>
    </source>
</evidence>